<evidence type="ECO:0008006" key="4">
    <source>
        <dbReference type="Google" id="ProtNLM"/>
    </source>
</evidence>
<accession>A0A2D2AST3</accession>
<dbReference type="AlphaFoldDB" id="A0A2D2AST3"/>
<reference evidence="2 3" key="1">
    <citation type="submission" date="2017-10" db="EMBL/GenBank/DDBJ databases">
        <title>Genome sequence of Caulobacter mirabilis FWC38.</title>
        <authorList>
            <person name="Fiebig A."/>
            <person name="Crosson S."/>
        </authorList>
    </citation>
    <scope>NUCLEOTIDE SEQUENCE [LARGE SCALE GENOMIC DNA]</scope>
    <source>
        <strain evidence="2 3">FWC 38</strain>
    </source>
</reference>
<gene>
    <name evidence="2" type="ORF">CSW64_00870</name>
</gene>
<dbReference type="Proteomes" id="UP000228945">
    <property type="component" value="Chromosome"/>
</dbReference>
<evidence type="ECO:0000313" key="3">
    <source>
        <dbReference type="Proteomes" id="UP000228945"/>
    </source>
</evidence>
<name>A0A2D2AST3_9CAUL</name>
<dbReference type="RefSeq" id="WP_099620316.1">
    <property type="nucleotide sequence ID" value="NZ_CP024201.1"/>
</dbReference>
<keyword evidence="1" id="KW-0732">Signal</keyword>
<keyword evidence="3" id="KW-1185">Reference proteome</keyword>
<protein>
    <recommendedName>
        <fullName evidence="4">TonB C-terminal domain-containing protein</fullName>
    </recommendedName>
</protein>
<dbReference type="KEGG" id="cmb:CSW64_00870"/>
<feature type="chain" id="PRO_5013588370" description="TonB C-terminal domain-containing protein" evidence="1">
    <location>
        <begin position="24"/>
        <end position="101"/>
    </location>
</feature>
<organism evidence="2 3">
    <name type="scientific">Caulobacter mirabilis</name>
    <dbReference type="NCBI Taxonomy" id="69666"/>
    <lineage>
        <taxon>Bacteria</taxon>
        <taxon>Pseudomonadati</taxon>
        <taxon>Pseudomonadota</taxon>
        <taxon>Alphaproteobacteria</taxon>
        <taxon>Caulobacterales</taxon>
        <taxon>Caulobacteraceae</taxon>
        <taxon>Caulobacter</taxon>
    </lineage>
</organism>
<evidence type="ECO:0000313" key="2">
    <source>
        <dbReference type="EMBL" id="ATQ41059.1"/>
    </source>
</evidence>
<dbReference type="EMBL" id="CP024201">
    <property type="protein sequence ID" value="ATQ41059.1"/>
    <property type="molecule type" value="Genomic_DNA"/>
</dbReference>
<proteinExistence type="predicted"/>
<dbReference type="OrthoDB" id="7189208at2"/>
<sequence length="101" mass="10318">MKYPAYLAAGLLAALSLAGPAAANNLQAKMESCLSKHANTRQAATITLECNAADGKLSACKVISSQAPSPGFEKAAMCVAEILPMGGKSGVIRVPVRFPGE</sequence>
<evidence type="ECO:0000256" key="1">
    <source>
        <dbReference type="SAM" id="SignalP"/>
    </source>
</evidence>
<feature type="signal peptide" evidence="1">
    <location>
        <begin position="1"/>
        <end position="23"/>
    </location>
</feature>